<evidence type="ECO:0000256" key="1">
    <source>
        <dbReference type="ARBA" id="ARBA00009865"/>
    </source>
</evidence>
<sequence>MVQITSPILAGFHPALAIIMVEKDYSIATSTFAWFTKVLIHHSKDLRNWKFITWLLTKQGKVNFSYK</sequence>
<keyword evidence="5" id="KW-1185">Reference proteome</keyword>
<evidence type="ECO:0000256" key="3">
    <source>
        <dbReference type="ARBA" id="ARBA00023295"/>
    </source>
</evidence>
<accession>A0A1H3TEL3</accession>
<dbReference type="AlphaFoldDB" id="A0A1H3TEL3"/>
<dbReference type="Proteomes" id="UP000198935">
    <property type="component" value="Unassembled WGS sequence"/>
</dbReference>
<dbReference type="InterPro" id="IPR023296">
    <property type="entry name" value="Glyco_hydro_beta-prop_sf"/>
</dbReference>
<dbReference type="Gene3D" id="2.115.10.20">
    <property type="entry name" value="Glycosyl hydrolase domain, family 43"/>
    <property type="match status" value="1"/>
</dbReference>
<dbReference type="OrthoDB" id="9801455at2"/>
<proteinExistence type="inferred from homology"/>
<keyword evidence="2" id="KW-0378">Hydrolase</keyword>
<gene>
    <name evidence="4" type="ORF">SAMN05421736_11470</name>
</gene>
<dbReference type="GO" id="GO:0004553">
    <property type="term" value="F:hydrolase activity, hydrolyzing O-glycosyl compounds"/>
    <property type="evidence" value="ECO:0007669"/>
    <property type="project" value="InterPro"/>
</dbReference>
<dbReference type="SUPFAM" id="SSF75005">
    <property type="entry name" value="Arabinanase/levansucrase/invertase"/>
    <property type="match status" value="1"/>
</dbReference>
<reference evidence="5" key="1">
    <citation type="submission" date="2016-10" db="EMBL/GenBank/DDBJ databases">
        <authorList>
            <person name="Varghese N."/>
            <person name="Submissions S."/>
        </authorList>
    </citation>
    <scope>NUCLEOTIDE SEQUENCE [LARGE SCALE GENOMIC DNA]</scope>
    <source>
        <strain evidence="5">SP</strain>
    </source>
</reference>
<organism evidence="4 5">
    <name type="scientific">Evansella caseinilytica</name>
    <dbReference type="NCBI Taxonomy" id="1503961"/>
    <lineage>
        <taxon>Bacteria</taxon>
        <taxon>Bacillati</taxon>
        <taxon>Bacillota</taxon>
        <taxon>Bacilli</taxon>
        <taxon>Bacillales</taxon>
        <taxon>Bacillaceae</taxon>
        <taxon>Evansella</taxon>
    </lineage>
</organism>
<evidence type="ECO:0000313" key="4">
    <source>
        <dbReference type="EMBL" id="SDZ48676.1"/>
    </source>
</evidence>
<dbReference type="STRING" id="1503961.SAMN05421736_11470"/>
<dbReference type="EMBL" id="FNPI01000014">
    <property type="protein sequence ID" value="SDZ48676.1"/>
    <property type="molecule type" value="Genomic_DNA"/>
</dbReference>
<dbReference type="InterPro" id="IPR006710">
    <property type="entry name" value="Glyco_hydro_43"/>
</dbReference>
<comment type="similarity">
    <text evidence="1">Belongs to the glycosyl hydrolase 43 family.</text>
</comment>
<name>A0A1H3TEL3_9BACI</name>
<dbReference type="GO" id="GO:0005975">
    <property type="term" value="P:carbohydrate metabolic process"/>
    <property type="evidence" value="ECO:0007669"/>
    <property type="project" value="InterPro"/>
</dbReference>
<protein>
    <submittedName>
        <fullName evidence="4">Xylan 1,4-beta-xylosidase</fullName>
    </submittedName>
</protein>
<keyword evidence="3" id="KW-0326">Glycosidase</keyword>
<evidence type="ECO:0000313" key="5">
    <source>
        <dbReference type="Proteomes" id="UP000198935"/>
    </source>
</evidence>
<dbReference type="Pfam" id="PF04616">
    <property type="entry name" value="Glyco_hydro_43"/>
    <property type="match status" value="1"/>
</dbReference>
<evidence type="ECO:0000256" key="2">
    <source>
        <dbReference type="ARBA" id="ARBA00022801"/>
    </source>
</evidence>